<dbReference type="Gene3D" id="2.40.160.200">
    <property type="entry name" value="LURP1-related"/>
    <property type="match status" value="1"/>
</dbReference>
<gene>
    <name evidence="3" type="ORF">DWX20_04900</name>
</gene>
<proteinExistence type="inferred from homology"/>
<comment type="similarity">
    <text evidence="1">Belongs to the LOR family.</text>
</comment>
<dbReference type="Pfam" id="PF04525">
    <property type="entry name" value="LOR"/>
    <property type="match status" value="1"/>
</dbReference>
<dbReference type="RefSeq" id="WP_006526524.1">
    <property type="nucleotide sequence ID" value="NZ_CABJCF010000002.1"/>
</dbReference>
<protein>
    <submittedName>
        <fullName evidence="3">Uncharacterized protein</fullName>
    </submittedName>
</protein>
<dbReference type="Proteomes" id="UP000284731">
    <property type="component" value="Unassembled WGS sequence"/>
</dbReference>
<keyword evidence="2" id="KW-0812">Transmembrane</keyword>
<keyword evidence="2" id="KW-1133">Transmembrane helix</keyword>
<evidence type="ECO:0000256" key="2">
    <source>
        <dbReference type="SAM" id="Phobius"/>
    </source>
</evidence>
<dbReference type="InterPro" id="IPR038595">
    <property type="entry name" value="LOR_sf"/>
</dbReference>
<comment type="caution">
    <text evidence="3">The sequence shown here is derived from an EMBL/GenBank/DDBJ whole genome shotgun (WGS) entry which is preliminary data.</text>
</comment>
<reference evidence="3 4" key="1">
    <citation type="submission" date="2018-08" db="EMBL/GenBank/DDBJ databases">
        <title>A genome reference for cultivated species of the human gut microbiota.</title>
        <authorList>
            <person name="Zou Y."/>
            <person name="Xue W."/>
            <person name="Luo G."/>
        </authorList>
    </citation>
    <scope>NUCLEOTIDE SEQUENCE [LARGE SCALE GENOMIC DNA]</scope>
    <source>
        <strain evidence="3 4">AF18-46</strain>
    </source>
</reference>
<evidence type="ECO:0000313" key="4">
    <source>
        <dbReference type="Proteomes" id="UP000284731"/>
    </source>
</evidence>
<organism evidence="3 4">
    <name type="scientific">Solobacterium moorei</name>
    <dbReference type="NCBI Taxonomy" id="102148"/>
    <lineage>
        <taxon>Bacteria</taxon>
        <taxon>Bacillati</taxon>
        <taxon>Bacillota</taxon>
        <taxon>Erysipelotrichia</taxon>
        <taxon>Erysipelotrichales</taxon>
        <taxon>Erysipelotrichaceae</taxon>
        <taxon>Solobacterium</taxon>
    </lineage>
</organism>
<dbReference type="InterPro" id="IPR007612">
    <property type="entry name" value="LOR"/>
</dbReference>
<keyword evidence="2" id="KW-0472">Membrane</keyword>
<dbReference type="EMBL" id="QRWX01000002">
    <property type="protein sequence ID" value="RGT56148.1"/>
    <property type="molecule type" value="Genomic_DNA"/>
</dbReference>
<sequence>MYIETMQPVFIMMVIVVIGIFVFSTVFQRYHSAGEGTDIRNYNEYGEPVKSLYTSRYLFSFHKDIDVTDENDNVVYHSYSKLFSFTNETTITDREDRVVATIEKKLFSLHSIHYIDVVGGKSFELSKELFRILNMKFTIDELGWTLQGDFTNLNFVLYNNQERVIAVVGQKLLSMRDKYCIDLYDVNEEATVVAIVITLENMLMARRNASSSSSSHSHSNNT</sequence>
<name>A0A412PET2_9FIRM</name>
<feature type="transmembrane region" description="Helical" evidence="2">
    <location>
        <begin position="6"/>
        <end position="27"/>
    </location>
</feature>
<accession>A0A412PET2</accession>
<dbReference type="SUPFAM" id="SSF54518">
    <property type="entry name" value="Tubby C-terminal domain-like"/>
    <property type="match status" value="1"/>
</dbReference>
<dbReference type="AlphaFoldDB" id="A0A412PET2"/>
<evidence type="ECO:0000256" key="1">
    <source>
        <dbReference type="ARBA" id="ARBA00005437"/>
    </source>
</evidence>
<evidence type="ECO:0000313" key="3">
    <source>
        <dbReference type="EMBL" id="RGT56148.1"/>
    </source>
</evidence>
<dbReference type="InterPro" id="IPR025659">
    <property type="entry name" value="Tubby-like_C"/>
</dbReference>